<dbReference type="Proteomes" id="UP000265120">
    <property type="component" value="Chromosome 12"/>
</dbReference>
<feature type="chain" id="PRO_5018327416" description="trypsin" evidence="19">
    <location>
        <begin position="22"/>
        <end position="615"/>
    </location>
</feature>
<dbReference type="PROSITE" id="PS00134">
    <property type="entry name" value="TRYPSIN_HIS"/>
    <property type="match status" value="1"/>
</dbReference>
<dbReference type="SUPFAM" id="SSF57196">
    <property type="entry name" value="EGF/Laminin"/>
    <property type="match status" value="1"/>
</dbReference>
<evidence type="ECO:0000256" key="3">
    <source>
        <dbReference type="ARBA" id="ARBA00022536"/>
    </source>
</evidence>
<dbReference type="PANTHER" id="PTHR24264">
    <property type="entry name" value="TRYPSIN-RELATED"/>
    <property type="match status" value="1"/>
</dbReference>
<protein>
    <recommendedName>
        <fullName evidence="14">trypsin</fullName>
        <ecNumber evidence="14">3.4.21.4</ecNumber>
    </recommendedName>
</protein>
<dbReference type="PROSITE" id="PS50240">
    <property type="entry name" value="TRYPSIN_DOM"/>
    <property type="match status" value="1"/>
</dbReference>
<reference evidence="23 24" key="1">
    <citation type="journal article" date="2014" name="Nat. Genet.">
        <title>Whole-genome sequence of a flatfish provides insights into ZW sex chromosome evolution and adaptation to a benthic lifestyle.</title>
        <authorList>
            <person name="Chen S."/>
            <person name="Zhang G."/>
            <person name="Shao C."/>
            <person name="Huang Q."/>
            <person name="Liu G."/>
            <person name="Zhang P."/>
            <person name="Song W."/>
            <person name="An N."/>
            <person name="Chalopin D."/>
            <person name="Volff J.N."/>
            <person name="Hong Y."/>
            <person name="Li Q."/>
            <person name="Sha Z."/>
            <person name="Zhou H."/>
            <person name="Xie M."/>
            <person name="Yu Q."/>
            <person name="Liu Y."/>
            <person name="Xiang H."/>
            <person name="Wang N."/>
            <person name="Wu K."/>
            <person name="Yang C."/>
            <person name="Zhou Q."/>
            <person name="Liao X."/>
            <person name="Yang L."/>
            <person name="Hu Q."/>
            <person name="Zhang J."/>
            <person name="Meng L."/>
            <person name="Jin L."/>
            <person name="Tian Y."/>
            <person name="Lian J."/>
            <person name="Yang J."/>
            <person name="Miao G."/>
            <person name="Liu S."/>
            <person name="Liang Z."/>
            <person name="Yan F."/>
            <person name="Li Y."/>
            <person name="Sun B."/>
            <person name="Zhang H."/>
            <person name="Zhang J."/>
            <person name="Zhu Y."/>
            <person name="Du M."/>
            <person name="Zhao Y."/>
            <person name="Schartl M."/>
            <person name="Tang Q."/>
            <person name="Wang J."/>
        </authorList>
    </citation>
    <scope>NUCLEOTIDE SEQUENCE</scope>
</reference>
<evidence type="ECO:0000256" key="19">
    <source>
        <dbReference type="SAM" id="SignalP"/>
    </source>
</evidence>
<reference evidence="23" key="3">
    <citation type="submission" date="2025-09" db="UniProtKB">
        <authorList>
            <consortium name="Ensembl"/>
        </authorList>
    </citation>
    <scope>IDENTIFICATION</scope>
</reference>
<dbReference type="Pfam" id="PF00089">
    <property type="entry name" value="Trypsin"/>
    <property type="match status" value="2"/>
</dbReference>
<comment type="caution">
    <text evidence="15">Lacks conserved residue(s) required for the propagation of feature annotation.</text>
</comment>
<keyword evidence="24" id="KW-1185">Reference proteome</keyword>
<dbReference type="PANTHER" id="PTHR24264:SF40">
    <property type="entry name" value="HYALURONAN-BINDING PROTEIN 2"/>
    <property type="match status" value="1"/>
</dbReference>
<evidence type="ECO:0000256" key="12">
    <source>
        <dbReference type="ARBA" id="ARBA00024195"/>
    </source>
</evidence>
<dbReference type="PROSITE" id="PS50070">
    <property type="entry name" value="KRINGLE_2"/>
    <property type="match status" value="1"/>
</dbReference>
<dbReference type="InterPro" id="IPR009003">
    <property type="entry name" value="Peptidase_S1_PA"/>
</dbReference>
<dbReference type="GO" id="GO:0005615">
    <property type="term" value="C:extracellular space"/>
    <property type="evidence" value="ECO:0007669"/>
    <property type="project" value="TreeGrafter"/>
</dbReference>
<feature type="disulfide bond" evidence="15">
    <location>
        <begin position="198"/>
        <end position="207"/>
    </location>
</feature>
<evidence type="ECO:0000256" key="11">
    <source>
        <dbReference type="ARBA" id="ARBA00023180"/>
    </source>
</evidence>
<keyword evidence="7" id="KW-0677">Repeat</keyword>
<evidence type="ECO:0000259" key="21">
    <source>
        <dbReference type="PROSITE" id="PS50070"/>
    </source>
</evidence>
<sequence length="615" mass="68725">MNLKLLFLCLVLAALLLPAELKPKKDKRNHHDHKDRGDHHRGRGRPRDREHELKREKKKWKVKDIIEVFHIFNDEDDDEEEDEEHEEWLFDLQNPEGRCNPNPCMNNGVCEPKGKNHFKCDCPKHFKGRRCERGPKRCKKQKCGHGECVLTSSPPFYECKCKWPFQPPNCRKISPCETNPCKNGGTCVVDGEDFDCNCPPGYRGQFCHVGPNDCFVDDGESYRGNVSETDDGDECLYWNSHFILDKGTNPFNAFEDSDGLGPHNFCRNPYGESMPWCFFRRRHRLVWDYCDVTECPDPPVITPTPPEPDPTHEKPEPTMPEPTMPVPTAEIEPTTPATMTTKPAVTTKPPTTQAPPTIVLPSDGPTIGPTEGFEIPITTALPQPFATCGKAEPKKITRIFGGLKVSPGAIPWQVSLQVRPKNTHLPYRHVCGGVLISSCWVLTAGHCIIQNKDMLVTMGGLSLDYEEPTEQIHHVEEAIVHEKFNETALAVYNDIALLRLNGTDGVCATENSSYGSNHLLQANVLLINQEKCVDSTVYGKNVDNSMFCAGHLMGGVDSCQGDSGGPLTCKTNNASVVYGLVSWGDKCGKANKPGVYTRVTHFLDWIKSKTQGTFL</sequence>
<dbReference type="InterPro" id="IPR001881">
    <property type="entry name" value="EGF-like_Ca-bd_dom"/>
</dbReference>
<feature type="domain" description="EGF-like" evidence="20">
    <location>
        <begin position="95"/>
        <end position="132"/>
    </location>
</feature>
<feature type="region of interest" description="Disordered" evidence="18">
    <location>
        <begin position="24"/>
        <end position="56"/>
    </location>
</feature>
<dbReference type="InterPro" id="IPR033116">
    <property type="entry name" value="TRYPSIN_SER"/>
</dbReference>
<organism evidence="23 24">
    <name type="scientific">Cynoglossus semilaevis</name>
    <name type="common">Tongue sole</name>
    <dbReference type="NCBI Taxonomy" id="244447"/>
    <lineage>
        <taxon>Eukaryota</taxon>
        <taxon>Metazoa</taxon>
        <taxon>Chordata</taxon>
        <taxon>Craniata</taxon>
        <taxon>Vertebrata</taxon>
        <taxon>Euteleostomi</taxon>
        <taxon>Actinopterygii</taxon>
        <taxon>Neopterygii</taxon>
        <taxon>Teleostei</taxon>
        <taxon>Neoteleostei</taxon>
        <taxon>Acanthomorphata</taxon>
        <taxon>Carangaria</taxon>
        <taxon>Pleuronectiformes</taxon>
        <taxon>Pleuronectoidei</taxon>
        <taxon>Cynoglossidae</taxon>
        <taxon>Cynoglossinae</taxon>
        <taxon>Cynoglossus</taxon>
    </lineage>
</organism>
<keyword evidence="11" id="KW-0325">Glycoprotein</keyword>
<feature type="region of interest" description="Disordered" evidence="18">
    <location>
        <begin position="300"/>
        <end position="322"/>
    </location>
</feature>
<evidence type="ECO:0000256" key="10">
    <source>
        <dbReference type="ARBA" id="ARBA00023157"/>
    </source>
</evidence>
<evidence type="ECO:0000256" key="1">
    <source>
        <dbReference type="ARBA" id="ARBA00004239"/>
    </source>
</evidence>
<dbReference type="PROSITE" id="PS00135">
    <property type="entry name" value="TRYPSIN_SER"/>
    <property type="match status" value="1"/>
</dbReference>
<dbReference type="InterPro" id="IPR018114">
    <property type="entry name" value="TRYPSIN_HIS"/>
</dbReference>
<dbReference type="SUPFAM" id="SSF57440">
    <property type="entry name" value="Kringle-like"/>
    <property type="match status" value="1"/>
</dbReference>
<evidence type="ECO:0000256" key="6">
    <source>
        <dbReference type="ARBA" id="ARBA00022729"/>
    </source>
</evidence>
<feature type="signal peptide" evidence="19">
    <location>
        <begin position="1"/>
        <end position="21"/>
    </location>
</feature>
<keyword evidence="4 16" id="KW-0420">Kringle</keyword>
<evidence type="ECO:0000256" key="15">
    <source>
        <dbReference type="PROSITE-ProRule" id="PRU00076"/>
    </source>
</evidence>
<evidence type="ECO:0000256" key="7">
    <source>
        <dbReference type="ARBA" id="ARBA00022737"/>
    </source>
</evidence>
<dbReference type="InterPro" id="IPR000742">
    <property type="entry name" value="EGF"/>
</dbReference>
<dbReference type="PROSITE" id="PS01186">
    <property type="entry name" value="EGF_2"/>
    <property type="match status" value="2"/>
</dbReference>
<evidence type="ECO:0000256" key="17">
    <source>
        <dbReference type="RuleBase" id="RU363034"/>
    </source>
</evidence>
<dbReference type="Gene3D" id="2.40.20.10">
    <property type="entry name" value="Plasminogen Kringle 4"/>
    <property type="match status" value="1"/>
</dbReference>
<dbReference type="GO" id="GO:0005509">
    <property type="term" value="F:calcium ion binding"/>
    <property type="evidence" value="ECO:0007669"/>
    <property type="project" value="InterPro"/>
</dbReference>
<dbReference type="SMART" id="SM00179">
    <property type="entry name" value="EGF_CA"/>
    <property type="match status" value="2"/>
</dbReference>
<keyword evidence="3 15" id="KW-0245">EGF-like domain</keyword>
<keyword evidence="2" id="KW-0964">Secreted</keyword>
<dbReference type="Gene3D" id="2.40.10.10">
    <property type="entry name" value="Trypsin-like serine proteases"/>
    <property type="match status" value="3"/>
</dbReference>
<dbReference type="SMART" id="SM00020">
    <property type="entry name" value="Tryp_SPc"/>
    <property type="match status" value="1"/>
</dbReference>
<evidence type="ECO:0000313" key="23">
    <source>
        <dbReference type="Ensembl" id="ENSCSEP00000019570.1"/>
    </source>
</evidence>
<evidence type="ECO:0000256" key="8">
    <source>
        <dbReference type="ARBA" id="ARBA00022801"/>
    </source>
</evidence>
<dbReference type="PROSITE" id="PS50026">
    <property type="entry name" value="EGF_3"/>
    <property type="match status" value="2"/>
</dbReference>
<dbReference type="EC" id="3.4.21.4" evidence="14"/>
<evidence type="ECO:0000256" key="13">
    <source>
        <dbReference type="ARBA" id="ARBA00036320"/>
    </source>
</evidence>
<keyword evidence="6 19" id="KW-0732">Signal</keyword>
<evidence type="ECO:0000256" key="16">
    <source>
        <dbReference type="PROSITE-ProRule" id="PRU00121"/>
    </source>
</evidence>
<feature type="disulfide bond" evidence="15">
    <location>
        <begin position="122"/>
        <end position="131"/>
    </location>
</feature>
<feature type="domain" description="Kringle" evidence="21">
    <location>
        <begin position="213"/>
        <end position="295"/>
    </location>
</feature>
<feature type="compositionally biased region" description="Low complexity" evidence="18">
    <location>
        <begin position="340"/>
        <end position="357"/>
    </location>
</feature>
<feature type="compositionally biased region" description="Basic and acidic residues" evidence="18">
    <location>
        <begin position="45"/>
        <end position="55"/>
    </location>
</feature>
<comment type="catalytic activity">
    <reaction evidence="13">
        <text>Preferential cleavage: Arg-|-Xaa, Lys-|-Xaa.</text>
        <dbReference type="EC" id="3.4.21.4"/>
    </reaction>
</comment>
<dbReference type="FunFam" id="2.10.25.10:FF:000434">
    <property type="entry name" value="Predicted protein"/>
    <property type="match status" value="1"/>
</dbReference>
<evidence type="ECO:0000256" key="4">
    <source>
        <dbReference type="ARBA" id="ARBA00022572"/>
    </source>
</evidence>
<dbReference type="SMART" id="SM00181">
    <property type="entry name" value="EGF"/>
    <property type="match status" value="3"/>
</dbReference>
<dbReference type="PRINTS" id="PR00018">
    <property type="entry name" value="KRINGLE"/>
</dbReference>
<feature type="region of interest" description="Disordered" evidence="18">
    <location>
        <begin position="340"/>
        <end position="362"/>
    </location>
</feature>
<reference evidence="23" key="2">
    <citation type="submission" date="2025-08" db="UniProtKB">
        <authorList>
            <consortium name="Ensembl"/>
        </authorList>
    </citation>
    <scope>IDENTIFICATION</scope>
</reference>
<dbReference type="InterPro" id="IPR050127">
    <property type="entry name" value="Serine_Proteases_S1"/>
</dbReference>
<comment type="similarity">
    <text evidence="12">Belongs to the peptidase S1 family. CLIP subfamily.</text>
</comment>
<dbReference type="PRINTS" id="PR00722">
    <property type="entry name" value="CHYMOTRYPSIN"/>
</dbReference>
<dbReference type="GO" id="GO:0004252">
    <property type="term" value="F:serine-type endopeptidase activity"/>
    <property type="evidence" value="ECO:0007669"/>
    <property type="project" value="UniProtKB-EC"/>
</dbReference>
<feature type="domain" description="EGF-like" evidence="20">
    <location>
        <begin position="172"/>
        <end position="208"/>
    </location>
</feature>
<dbReference type="CDD" id="cd00108">
    <property type="entry name" value="KR"/>
    <property type="match status" value="1"/>
</dbReference>
<dbReference type="FunFam" id="2.40.20.10:FF:000001">
    <property type="entry name" value="Urokinase-type plasminogen activator"/>
    <property type="match status" value="1"/>
</dbReference>
<dbReference type="Pfam" id="PF00051">
    <property type="entry name" value="Kringle"/>
    <property type="match status" value="1"/>
</dbReference>
<evidence type="ECO:0000256" key="5">
    <source>
        <dbReference type="ARBA" id="ARBA00022670"/>
    </source>
</evidence>
<dbReference type="InterPro" id="IPR038178">
    <property type="entry name" value="Kringle_sf"/>
</dbReference>
<dbReference type="PROSITE" id="PS00021">
    <property type="entry name" value="KRINGLE_1"/>
    <property type="match status" value="1"/>
</dbReference>
<dbReference type="InterPro" id="IPR001254">
    <property type="entry name" value="Trypsin_dom"/>
</dbReference>
<dbReference type="GO" id="GO:0006508">
    <property type="term" value="P:proteolysis"/>
    <property type="evidence" value="ECO:0007669"/>
    <property type="project" value="UniProtKB-KW"/>
</dbReference>
<evidence type="ECO:0000256" key="18">
    <source>
        <dbReference type="SAM" id="MobiDB-lite"/>
    </source>
</evidence>
<dbReference type="FunFam" id="2.40.10.10:FF:000002">
    <property type="entry name" value="Transmembrane protease serine"/>
    <property type="match status" value="1"/>
</dbReference>
<dbReference type="CDD" id="cd00190">
    <property type="entry name" value="Tryp_SPc"/>
    <property type="match status" value="1"/>
</dbReference>
<evidence type="ECO:0000256" key="14">
    <source>
        <dbReference type="ARBA" id="ARBA00038868"/>
    </source>
</evidence>
<evidence type="ECO:0000259" key="22">
    <source>
        <dbReference type="PROSITE" id="PS50240"/>
    </source>
</evidence>
<dbReference type="Pfam" id="PF00008">
    <property type="entry name" value="EGF"/>
    <property type="match status" value="2"/>
</dbReference>
<dbReference type="InterPro" id="IPR043504">
    <property type="entry name" value="Peptidase_S1_PA_chymotrypsin"/>
</dbReference>
<dbReference type="AlphaFoldDB" id="A0A3P8W4V2"/>
<dbReference type="InterPro" id="IPR001314">
    <property type="entry name" value="Peptidase_S1A"/>
</dbReference>
<evidence type="ECO:0000256" key="2">
    <source>
        <dbReference type="ARBA" id="ARBA00022525"/>
    </source>
</evidence>
<dbReference type="CDD" id="cd00054">
    <property type="entry name" value="EGF_CA"/>
    <property type="match status" value="2"/>
</dbReference>
<dbReference type="InterPro" id="IPR013806">
    <property type="entry name" value="Kringle-like"/>
</dbReference>
<dbReference type="SUPFAM" id="SSF50494">
    <property type="entry name" value="Trypsin-like serine proteases"/>
    <property type="match status" value="1"/>
</dbReference>
<feature type="domain" description="Peptidase S1" evidence="22">
    <location>
        <begin position="399"/>
        <end position="611"/>
    </location>
</feature>
<dbReference type="InterPro" id="IPR000001">
    <property type="entry name" value="Kringle"/>
</dbReference>
<dbReference type="FunFam" id="2.40.10.10:FF:000068">
    <property type="entry name" value="transmembrane protease serine 2"/>
    <property type="match status" value="1"/>
</dbReference>
<evidence type="ECO:0000313" key="24">
    <source>
        <dbReference type="Proteomes" id="UP000265120"/>
    </source>
</evidence>
<keyword evidence="5 17" id="KW-0645">Protease</keyword>
<keyword evidence="8 17" id="KW-0378">Hydrolase</keyword>
<dbReference type="Ensembl" id="ENSCSET00000019809.1">
    <property type="protein sequence ID" value="ENSCSEP00000019570.1"/>
    <property type="gene ID" value="ENSCSEG00000012504.1"/>
</dbReference>
<keyword evidence="10 15" id="KW-1015">Disulfide bond</keyword>
<evidence type="ECO:0000256" key="9">
    <source>
        <dbReference type="ARBA" id="ARBA00022825"/>
    </source>
</evidence>
<name>A0A3P8W4V2_CYNSE</name>
<dbReference type="Gene3D" id="2.10.25.10">
    <property type="entry name" value="Laminin"/>
    <property type="match status" value="2"/>
</dbReference>
<evidence type="ECO:0000259" key="20">
    <source>
        <dbReference type="PROSITE" id="PS50026"/>
    </source>
</evidence>
<dbReference type="InterPro" id="IPR018056">
    <property type="entry name" value="Kringle_CS"/>
</dbReference>
<dbReference type="SMART" id="SM00130">
    <property type="entry name" value="KR"/>
    <property type="match status" value="1"/>
</dbReference>
<dbReference type="GeneTree" id="ENSGT00940000157814"/>
<dbReference type="PROSITE" id="PS00022">
    <property type="entry name" value="EGF_1"/>
    <property type="match status" value="2"/>
</dbReference>
<comment type="subcellular location">
    <subcellularLocation>
        <location evidence="1">Secreted</location>
        <location evidence="1">Extracellular space</location>
    </subcellularLocation>
</comment>
<accession>A0A3P8W4V2</accession>
<proteinExistence type="inferred from homology"/>
<keyword evidence="9 17" id="KW-0720">Serine protease</keyword>